<reference evidence="1" key="1">
    <citation type="submission" date="2018-06" db="EMBL/GenBank/DDBJ databases">
        <authorList>
            <person name="Zhirakovskaya E."/>
        </authorList>
    </citation>
    <scope>NUCLEOTIDE SEQUENCE</scope>
</reference>
<dbReference type="AlphaFoldDB" id="A0A3B0YW83"/>
<accession>A0A3B0YW83</accession>
<sequence>MKLTRISSPAIALWMLSVTGHANAHDPVFGLGPHVLFKGGIEIAPEVRTARQGDNKTNDLALELTYGLTGDWSAGVDLPYAFRDNDGNRNRGSGDAALFTKYRFWRKDTLGAQESAAILGKLVFDTGEDSANPPTGSGSTDSILGLAWGYESRRWYRWASVRWRHNTENKDGLQRGDRLLTDLVGGIRLHKTGYLQPDTVWLLELNGEHVQKSELNGSSLSNTGGSEWFISPGIFWTKRNFAVKAGVQVPFYSDLKGRQDNSDYRARLILEWHL</sequence>
<dbReference type="Pfam" id="PF13557">
    <property type="entry name" value="Phenol_MetA_deg"/>
    <property type="match status" value="1"/>
</dbReference>
<proteinExistence type="predicted"/>
<gene>
    <name evidence="1" type="ORF">MNBD_GAMMA15-880</name>
</gene>
<dbReference type="InterPro" id="IPR025737">
    <property type="entry name" value="FApF"/>
</dbReference>
<evidence type="ECO:0000313" key="1">
    <source>
        <dbReference type="EMBL" id="VAW79747.1"/>
    </source>
</evidence>
<organism evidence="1">
    <name type="scientific">hydrothermal vent metagenome</name>
    <dbReference type="NCBI Taxonomy" id="652676"/>
    <lineage>
        <taxon>unclassified sequences</taxon>
        <taxon>metagenomes</taxon>
        <taxon>ecological metagenomes</taxon>
    </lineage>
</organism>
<name>A0A3B0YW83_9ZZZZ</name>
<dbReference type="EMBL" id="UOFN01000118">
    <property type="protein sequence ID" value="VAW79747.1"/>
    <property type="molecule type" value="Genomic_DNA"/>
</dbReference>
<protein>
    <submittedName>
        <fullName evidence="1">Secreted protein</fullName>
    </submittedName>
</protein>